<evidence type="ECO:0000256" key="2">
    <source>
        <dbReference type="ARBA" id="ARBA00023015"/>
    </source>
</evidence>
<dbReference type="CDD" id="cd06171">
    <property type="entry name" value="Sigma70_r4"/>
    <property type="match status" value="1"/>
</dbReference>
<dbReference type="Gene3D" id="1.10.10.10">
    <property type="entry name" value="Winged helix-like DNA-binding domain superfamily/Winged helix DNA-binding domain"/>
    <property type="match status" value="1"/>
</dbReference>
<organism evidence="7 8">
    <name type="scientific">Chitinophaga solisilvae</name>
    <dbReference type="NCBI Taxonomy" id="1233460"/>
    <lineage>
        <taxon>Bacteria</taxon>
        <taxon>Pseudomonadati</taxon>
        <taxon>Bacteroidota</taxon>
        <taxon>Chitinophagia</taxon>
        <taxon>Chitinophagales</taxon>
        <taxon>Chitinophagaceae</taxon>
        <taxon>Chitinophaga</taxon>
    </lineage>
</organism>
<dbReference type="InterPro" id="IPR036388">
    <property type="entry name" value="WH-like_DNA-bd_sf"/>
</dbReference>
<dbReference type="GO" id="GO:0016987">
    <property type="term" value="F:sigma factor activity"/>
    <property type="evidence" value="ECO:0007669"/>
    <property type="project" value="UniProtKB-KW"/>
</dbReference>
<keyword evidence="4" id="KW-0804">Transcription</keyword>
<dbReference type="InterPro" id="IPR039425">
    <property type="entry name" value="RNA_pol_sigma-70-like"/>
</dbReference>
<dbReference type="AlphaFoldDB" id="A0A433WGV8"/>
<feature type="domain" description="RNA polymerase sigma factor 70 region 4 type 2" evidence="6">
    <location>
        <begin position="100"/>
        <end position="149"/>
    </location>
</feature>
<dbReference type="InterPro" id="IPR013325">
    <property type="entry name" value="RNA_pol_sigma_r2"/>
</dbReference>
<evidence type="ECO:0000259" key="5">
    <source>
        <dbReference type="Pfam" id="PF04542"/>
    </source>
</evidence>
<dbReference type="EMBL" id="RIAR02000001">
    <property type="protein sequence ID" value="NSL88780.1"/>
    <property type="molecule type" value="Genomic_DNA"/>
</dbReference>
<dbReference type="PANTHER" id="PTHR43133">
    <property type="entry name" value="RNA POLYMERASE ECF-TYPE SIGMA FACTO"/>
    <property type="match status" value="1"/>
</dbReference>
<dbReference type="SUPFAM" id="SSF88659">
    <property type="entry name" value="Sigma3 and sigma4 domains of RNA polymerase sigma factors"/>
    <property type="match status" value="1"/>
</dbReference>
<evidence type="ECO:0000256" key="4">
    <source>
        <dbReference type="ARBA" id="ARBA00023163"/>
    </source>
</evidence>
<dbReference type="InterPro" id="IPR013324">
    <property type="entry name" value="RNA_pol_sigma_r3/r4-like"/>
</dbReference>
<dbReference type="GO" id="GO:0006352">
    <property type="term" value="P:DNA-templated transcription initiation"/>
    <property type="evidence" value="ECO:0007669"/>
    <property type="project" value="InterPro"/>
</dbReference>
<keyword evidence="8" id="KW-1185">Reference proteome</keyword>
<dbReference type="Pfam" id="PF08281">
    <property type="entry name" value="Sigma70_r4_2"/>
    <property type="match status" value="1"/>
</dbReference>
<dbReference type="SUPFAM" id="SSF88946">
    <property type="entry name" value="Sigma2 domain of RNA polymerase sigma factors"/>
    <property type="match status" value="1"/>
</dbReference>
<dbReference type="Gene3D" id="1.10.1740.10">
    <property type="match status" value="1"/>
</dbReference>
<dbReference type="OrthoDB" id="9780326at2"/>
<keyword evidence="3" id="KW-0731">Sigma factor</keyword>
<evidence type="ECO:0000313" key="8">
    <source>
        <dbReference type="Proteomes" id="UP000281028"/>
    </source>
</evidence>
<dbReference type="InterPro" id="IPR007627">
    <property type="entry name" value="RNA_pol_sigma70_r2"/>
</dbReference>
<evidence type="ECO:0000313" key="7">
    <source>
        <dbReference type="EMBL" id="NSL88780.1"/>
    </source>
</evidence>
<dbReference type="InterPro" id="IPR013249">
    <property type="entry name" value="RNA_pol_sigma70_r4_t2"/>
</dbReference>
<name>A0A433WGV8_9BACT</name>
<dbReference type="InterPro" id="IPR014284">
    <property type="entry name" value="RNA_pol_sigma-70_dom"/>
</dbReference>
<proteinExistence type="inferred from homology"/>
<accession>A0A433WGV8</accession>
<keyword evidence="2" id="KW-0805">Transcription regulation</keyword>
<evidence type="ECO:0000259" key="6">
    <source>
        <dbReference type="Pfam" id="PF08281"/>
    </source>
</evidence>
<evidence type="ECO:0000256" key="3">
    <source>
        <dbReference type="ARBA" id="ARBA00023082"/>
    </source>
</evidence>
<dbReference type="NCBIfam" id="TIGR02937">
    <property type="entry name" value="sigma70-ECF"/>
    <property type="match status" value="1"/>
</dbReference>
<comment type="similarity">
    <text evidence="1">Belongs to the sigma-70 factor family. ECF subfamily.</text>
</comment>
<dbReference type="PANTHER" id="PTHR43133:SF45">
    <property type="entry name" value="RNA POLYMERASE ECF-TYPE SIGMA FACTOR"/>
    <property type="match status" value="1"/>
</dbReference>
<protein>
    <submittedName>
        <fullName evidence="7">Sigma-70 family RNA polymerase sigma factor</fullName>
    </submittedName>
</protein>
<dbReference type="Proteomes" id="UP000281028">
    <property type="component" value="Unassembled WGS sequence"/>
</dbReference>
<reference evidence="7" key="1">
    <citation type="submission" date="2020-05" db="EMBL/GenBank/DDBJ databases">
        <title>Chitinophaga laudate sp. nov., isolated from a tropical peat swamp.</title>
        <authorList>
            <person name="Goh C.B.S."/>
            <person name="Lee M.S."/>
            <person name="Parimannan S."/>
            <person name="Pasbakhsh P."/>
            <person name="Yule C.M."/>
            <person name="Rajandas H."/>
            <person name="Loke S."/>
            <person name="Croft L."/>
            <person name="Tan J.B.L."/>
        </authorList>
    </citation>
    <scope>NUCLEOTIDE SEQUENCE</scope>
    <source>
        <strain evidence="7">Mgbs1</strain>
    </source>
</reference>
<comment type="caution">
    <text evidence="7">The sequence shown here is derived from an EMBL/GenBank/DDBJ whole genome shotgun (WGS) entry which is preliminary data.</text>
</comment>
<dbReference type="Pfam" id="PF04542">
    <property type="entry name" value="Sigma70_r2"/>
    <property type="match status" value="1"/>
</dbReference>
<gene>
    <name evidence="7" type="ORF">ECE50_018200</name>
</gene>
<evidence type="ECO:0000256" key="1">
    <source>
        <dbReference type="ARBA" id="ARBA00010641"/>
    </source>
</evidence>
<dbReference type="GO" id="GO:0003677">
    <property type="term" value="F:DNA binding"/>
    <property type="evidence" value="ECO:0007669"/>
    <property type="project" value="InterPro"/>
</dbReference>
<feature type="domain" description="RNA polymerase sigma-70 region 2" evidence="5">
    <location>
        <begin position="10"/>
        <end position="75"/>
    </location>
</feature>
<sequence>MSKEAFLSVIAQHQHLLHKICRLYRDTLQDREDLFQEIIYQLWKSYPDYQGLAKPGTWMYRIALNTALMGLRRKKPRITYTDQLPEQAAATEPSTEQQELLFKALRQLSDAEKAIITLYLEDLSYQEIAAITGVTENYIGVKINRIKTKIKTILNL</sequence>